<dbReference type="EMBL" id="AKRT01000288">
    <property type="protein sequence ID" value="EIR18975.1"/>
    <property type="molecule type" value="Genomic_DNA"/>
</dbReference>
<gene>
    <name evidence="2" type="ORF">YPPY08_2322</name>
</gene>
<keyword evidence="2" id="KW-0560">Oxidoreductase</keyword>
<evidence type="ECO:0000256" key="1">
    <source>
        <dbReference type="SAM" id="MobiDB-lite"/>
    </source>
</evidence>
<feature type="region of interest" description="Disordered" evidence="1">
    <location>
        <begin position="1"/>
        <end position="20"/>
    </location>
</feature>
<evidence type="ECO:0000313" key="3">
    <source>
        <dbReference type="Proteomes" id="UP000003231"/>
    </source>
</evidence>
<sequence>MSQQRLWQARAADHTDVTLA</sequence>
<evidence type="ECO:0000313" key="2">
    <source>
        <dbReference type="EMBL" id="EIR18975.1"/>
    </source>
</evidence>
<feature type="non-terminal residue" evidence="2">
    <location>
        <position position="20"/>
    </location>
</feature>
<dbReference type="GO" id="GO:0043824">
    <property type="term" value="F:succinylglutamate-semialdehyde dehydrogenase activity"/>
    <property type="evidence" value="ECO:0007669"/>
    <property type="project" value="UniProtKB-EC"/>
</dbReference>
<name>A0AB72ZK60_YERPE</name>
<dbReference type="AlphaFoldDB" id="A0AB72ZK60"/>
<feature type="compositionally biased region" description="Basic and acidic residues" evidence="1">
    <location>
        <begin position="11"/>
        <end position="20"/>
    </location>
</feature>
<accession>A0AB72ZK60</accession>
<organism evidence="2 3">
    <name type="scientific">Yersinia pestis PY-08</name>
    <dbReference type="NCBI Taxonomy" id="992134"/>
    <lineage>
        <taxon>Bacteria</taxon>
        <taxon>Pseudomonadati</taxon>
        <taxon>Pseudomonadota</taxon>
        <taxon>Gammaproteobacteria</taxon>
        <taxon>Enterobacterales</taxon>
        <taxon>Yersiniaceae</taxon>
        <taxon>Yersinia</taxon>
    </lineage>
</organism>
<dbReference type="Proteomes" id="UP000003231">
    <property type="component" value="Unassembled WGS sequence"/>
</dbReference>
<dbReference type="EC" id="1.2.1.71" evidence="2"/>
<proteinExistence type="predicted"/>
<comment type="caution">
    <text evidence="2">The sequence shown here is derived from an EMBL/GenBank/DDBJ whole genome shotgun (WGS) entry which is preliminary data.</text>
</comment>
<reference evidence="2 3" key="1">
    <citation type="submission" date="2012-05" db="EMBL/GenBank/DDBJ databases">
        <title>Genome sequence of Yersinia Pestis PY-08.</title>
        <authorList>
            <person name="Santana-Cruz I."/>
            <person name="Sengamalay N."/>
            <person name="McCracken C."/>
            <person name="Daugherty S.C."/>
            <person name="Maroo A."/>
            <person name="Vara P.G."/>
            <person name="Tallon L.J."/>
            <person name="Sadzewicz L."/>
            <person name="Vinetz J.M."/>
            <person name="Cespedes Zambrano M.J."/>
            <person name="Fraser-Liggett C.M."/>
            <person name="Tettelin H."/>
        </authorList>
    </citation>
    <scope>NUCLEOTIDE SEQUENCE [LARGE SCALE GENOMIC DNA]</scope>
    <source>
        <strain evidence="2 3">PY-08</strain>
    </source>
</reference>
<protein>
    <submittedName>
        <fullName evidence="2">Succinylglutamic semialdehyde dehydrogenase</fullName>
        <ecNumber evidence="2">1.2.1.71</ecNumber>
    </submittedName>
</protein>